<dbReference type="AlphaFoldDB" id="A0A919RKC2"/>
<evidence type="ECO:0000256" key="1">
    <source>
        <dbReference type="SAM" id="MobiDB-lite"/>
    </source>
</evidence>
<protein>
    <recommendedName>
        <fullName evidence="6">MarR family protein</fullName>
    </recommendedName>
</protein>
<dbReference type="InterPro" id="IPR051917">
    <property type="entry name" value="Transposase-Integrase"/>
</dbReference>
<comment type="caution">
    <text evidence="4">The sequence shown here is derived from an EMBL/GenBank/DDBJ whole genome shotgun (WGS) entry which is preliminary data.</text>
</comment>
<dbReference type="GO" id="GO:0005829">
    <property type="term" value="C:cytosol"/>
    <property type="evidence" value="ECO:0007669"/>
    <property type="project" value="TreeGrafter"/>
</dbReference>
<keyword evidence="5" id="KW-1185">Reference proteome</keyword>
<gene>
    <name evidence="4" type="ORF">Ssi02_46610</name>
</gene>
<organism evidence="4 5">
    <name type="scientific">Sinosporangium siamense</name>
    <dbReference type="NCBI Taxonomy" id="1367973"/>
    <lineage>
        <taxon>Bacteria</taxon>
        <taxon>Bacillati</taxon>
        <taxon>Actinomycetota</taxon>
        <taxon>Actinomycetes</taxon>
        <taxon>Streptosporangiales</taxon>
        <taxon>Streptosporangiaceae</taxon>
        <taxon>Sinosporangium</taxon>
    </lineage>
</organism>
<feature type="domain" description="HTH marR-type" evidence="2">
    <location>
        <begin position="104"/>
        <end position="164"/>
    </location>
</feature>
<dbReference type="InterPro" id="IPR036388">
    <property type="entry name" value="WH-like_DNA-bd_sf"/>
</dbReference>
<feature type="compositionally biased region" description="Basic residues" evidence="1">
    <location>
        <begin position="54"/>
        <end position="66"/>
    </location>
</feature>
<evidence type="ECO:0008006" key="6">
    <source>
        <dbReference type="Google" id="ProtNLM"/>
    </source>
</evidence>
<dbReference type="PANTHER" id="PTHR10948:SF23">
    <property type="entry name" value="TRANSPOSASE INSI FOR INSERTION SEQUENCE ELEMENT IS30A-RELATED"/>
    <property type="match status" value="1"/>
</dbReference>
<dbReference type="Gene3D" id="1.10.10.10">
    <property type="entry name" value="Winged helix-like DNA-binding domain superfamily/Winged helix DNA-binding domain"/>
    <property type="match status" value="1"/>
</dbReference>
<dbReference type="SUPFAM" id="SSF46785">
    <property type="entry name" value="Winged helix' DNA-binding domain"/>
    <property type="match status" value="1"/>
</dbReference>
<dbReference type="InterPro" id="IPR025246">
    <property type="entry name" value="IS30-like_HTH"/>
</dbReference>
<evidence type="ECO:0000313" key="4">
    <source>
        <dbReference type="EMBL" id="GII94430.1"/>
    </source>
</evidence>
<dbReference type="InterPro" id="IPR036390">
    <property type="entry name" value="WH_DNA-bd_sf"/>
</dbReference>
<dbReference type="RefSeq" id="WP_204028895.1">
    <property type="nucleotide sequence ID" value="NZ_BOOW01000029.1"/>
</dbReference>
<dbReference type="GO" id="GO:0003700">
    <property type="term" value="F:DNA-binding transcription factor activity"/>
    <property type="evidence" value="ECO:0007669"/>
    <property type="project" value="InterPro"/>
</dbReference>
<accession>A0A919RKC2</accession>
<evidence type="ECO:0000313" key="5">
    <source>
        <dbReference type="Proteomes" id="UP000606172"/>
    </source>
</evidence>
<dbReference type="Proteomes" id="UP000606172">
    <property type="component" value="Unassembled WGS sequence"/>
</dbReference>
<dbReference type="Pfam" id="PF13936">
    <property type="entry name" value="HTH_38"/>
    <property type="match status" value="1"/>
</dbReference>
<dbReference type="EMBL" id="BOOW01000029">
    <property type="protein sequence ID" value="GII94430.1"/>
    <property type="molecule type" value="Genomic_DNA"/>
</dbReference>
<name>A0A919RKC2_9ACTN</name>
<dbReference type="GO" id="GO:0032196">
    <property type="term" value="P:transposition"/>
    <property type="evidence" value="ECO:0007669"/>
    <property type="project" value="TreeGrafter"/>
</dbReference>
<dbReference type="Pfam" id="PF12802">
    <property type="entry name" value="MarR_2"/>
    <property type="match status" value="1"/>
</dbReference>
<feature type="domain" description="Transposase IS30-like HTH" evidence="3">
    <location>
        <begin position="5"/>
        <end position="45"/>
    </location>
</feature>
<dbReference type="InterPro" id="IPR000835">
    <property type="entry name" value="HTH_MarR-typ"/>
</dbReference>
<sequence length="334" mass="35494">MPGGRLSRQEREQIAAGLAEGAGFAEIARRLGRPTSTVSREVARNGGAAGYRAAHAHHATGWRARRDRPVSPSPPPGGDGDHGRDPGAVREYAELFAGLMGKAGLPRMAARVLARLFVTDSGGLTAAELVRHLGVSPASVSKAVTYLEGVELVRRERTTRQRRERYLVDDDVWFQSLLTTANAHGSWADVARRGAGILGPATQAGARLDHMARFFARLSADMTSGIDMMNKVEASSGVEFVPAADDAMTVLAALAHAGVPLSAGALARALGWGVDRVESALRVAGEHPGLGDPVALRRVGPEHYGLGPRTDRLSVFQREALGRLAFADDLPTRR</sequence>
<evidence type="ECO:0000259" key="3">
    <source>
        <dbReference type="Pfam" id="PF13936"/>
    </source>
</evidence>
<reference evidence="4" key="1">
    <citation type="submission" date="2021-01" db="EMBL/GenBank/DDBJ databases">
        <title>Whole genome shotgun sequence of Sinosporangium siamense NBRC 109515.</title>
        <authorList>
            <person name="Komaki H."/>
            <person name="Tamura T."/>
        </authorList>
    </citation>
    <scope>NUCLEOTIDE SEQUENCE</scope>
    <source>
        <strain evidence="4">NBRC 109515</strain>
    </source>
</reference>
<dbReference type="PANTHER" id="PTHR10948">
    <property type="entry name" value="TRANSPOSASE"/>
    <property type="match status" value="1"/>
</dbReference>
<dbReference type="GO" id="GO:0004803">
    <property type="term" value="F:transposase activity"/>
    <property type="evidence" value="ECO:0007669"/>
    <property type="project" value="TreeGrafter"/>
</dbReference>
<feature type="region of interest" description="Disordered" evidence="1">
    <location>
        <begin position="45"/>
        <end position="87"/>
    </location>
</feature>
<proteinExistence type="predicted"/>
<evidence type="ECO:0000259" key="2">
    <source>
        <dbReference type="Pfam" id="PF12802"/>
    </source>
</evidence>